<dbReference type="InterPro" id="IPR007487">
    <property type="entry name" value="ABC_transpt-TYRBP-like"/>
</dbReference>
<dbReference type="AlphaFoldDB" id="A0A255XRQ1"/>
<evidence type="ECO:0000313" key="2">
    <source>
        <dbReference type="Proteomes" id="UP000216361"/>
    </source>
</evidence>
<dbReference type="Gene3D" id="3.40.50.2300">
    <property type="match status" value="2"/>
</dbReference>
<evidence type="ECO:0000313" key="1">
    <source>
        <dbReference type="EMBL" id="OYQ19676.1"/>
    </source>
</evidence>
<gene>
    <name evidence="1" type="ORF">CHR90_06010</name>
</gene>
<dbReference type="Proteomes" id="UP000216361">
    <property type="component" value="Unassembled WGS sequence"/>
</dbReference>
<dbReference type="OrthoDB" id="9776955at2"/>
<keyword evidence="2" id="KW-1185">Reference proteome</keyword>
<comment type="caution">
    <text evidence="1">The sequence shown here is derived from an EMBL/GenBank/DDBJ whole genome shotgun (WGS) entry which is preliminary data.</text>
</comment>
<dbReference type="PANTHER" id="PTHR35271">
    <property type="entry name" value="ABC TRANSPORTER, SUBSTRATE-BINDING LIPOPROTEIN-RELATED"/>
    <property type="match status" value="1"/>
</dbReference>
<reference evidence="1 2" key="1">
    <citation type="submission" date="2017-07" db="EMBL/GenBank/DDBJ databases">
        <title>Elstera cyanobacteriorum sp. nov., a novel bacterium isolated from cyanobacterial aggregates in a eutrophic lake.</title>
        <authorList>
            <person name="Cai H."/>
        </authorList>
    </citation>
    <scope>NUCLEOTIDE SEQUENCE [LARGE SCALE GENOMIC DNA]</scope>
    <source>
        <strain evidence="1 2">TH019</strain>
    </source>
</reference>
<organism evidence="1 2">
    <name type="scientific">Elstera cyanobacteriorum</name>
    <dbReference type="NCBI Taxonomy" id="2022747"/>
    <lineage>
        <taxon>Bacteria</taxon>
        <taxon>Pseudomonadati</taxon>
        <taxon>Pseudomonadota</taxon>
        <taxon>Alphaproteobacteria</taxon>
        <taxon>Rhodospirillales</taxon>
        <taxon>Rhodospirillaceae</taxon>
        <taxon>Elstera</taxon>
    </lineage>
</organism>
<dbReference type="Pfam" id="PF04392">
    <property type="entry name" value="ABC_sub_bind"/>
    <property type="match status" value="1"/>
</dbReference>
<proteinExistence type="predicted"/>
<sequence length="349" mass="37708">MRDGLDMMNFSRRHFLAGAGIASAGLSTGLAAPAFAQAAAGKTFRIAILTPRENIGDVVGFRDFFANARIKVDYDMRVIANMADMPGHIEALRETKPDLIFTIFTPITQAVLGSHDAADKSKFITDIPVVFSSVTNPVASKVVPSLDAPGRNCTGTRHIAPLDTQVRTISLMKPVKKLAIIYNPAESNMVVTADELRTLQQPLGFQMLDKPVPMDAEKKPNAAAIPDLVRQAAKEGADFIYIGPDTLVGSNNSKAVADTALELKIPTFCATELPVRQSNMLMGLVSRAYNVGRFAGYKASEILVGGKPAQSVPVETLKRFSFIIRIPVAQKLDLYPPMRLLNIAEVITA</sequence>
<accession>A0A255XRQ1</accession>
<dbReference type="PANTHER" id="PTHR35271:SF1">
    <property type="entry name" value="ABC TRANSPORTER, SUBSTRATE-BINDING LIPOPROTEIN"/>
    <property type="match status" value="1"/>
</dbReference>
<name>A0A255XRQ1_9PROT</name>
<dbReference type="EMBL" id="NOXS01000030">
    <property type="protein sequence ID" value="OYQ19676.1"/>
    <property type="molecule type" value="Genomic_DNA"/>
</dbReference>
<dbReference type="InterPro" id="IPR006311">
    <property type="entry name" value="TAT_signal"/>
</dbReference>
<dbReference type="PROSITE" id="PS51318">
    <property type="entry name" value="TAT"/>
    <property type="match status" value="1"/>
</dbReference>
<protein>
    <submittedName>
        <fullName evidence="1">ABC transporter substrate-binding protein</fullName>
    </submittedName>
</protein>
<dbReference type="CDD" id="cd06325">
    <property type="entry name" value="PBP1_ABC_unchar_transporter"/>
    <property type="match status" value="1"/>
</dbReference>